<dbReference type="InterPro" id="IPR002870">
    <property type="entry name" value="Peptidase_M12B_N"/>
</dbReference>
<evidence type="ECO:0000256" key="3">
    <source>
        <dbReference type="ARBA" id="ARBA00022989"/>
    </source>
</evidence>
<feature type="binding site" evidence="8">
    <location>
        <position position="339"/>
    </location>
    <ligand>
        <name>Zn(2+)</name>
        <dbReference type="ChEBI" id="CHEBI:29105"/>
        <note>catalytic</note>
    </ligand>
</feature>
<feature type="domain" description="EGF-like" evidence="12">
    <location>
        <begin position="630"/>
        <end position="663"/>
    </location>
</feature>
<feature type="domain" description="Disintegrin" evidence="13">
    <location>
        <begin position="400"/>
        <end position="486"/>
    </location>
</feature>
<dbReference type="GO" id="GO:0004222">
    <property type="term" value="F:metalloendopeptidase activity"/>
    <property type="evidence" value="ECO:0007669"/>
    <property type="project" value="InterPro"/>
</dbReference>
<gene>
    <name evidence="16" type="primary">LOC101358409</name>
</gene>
<evidence type="ECO:0000256" key="4">
    <source>
        <dbReference type="ARBA" id="ARBA00023136"/>
    </source>
</evidence>
<dbReference type="Gene3D" id="4.10.70.10">
    <property type="entry name" value="Disintegrin domain"/>
    <property type="match status" value="1"/>
</dbReference>
<dbReference type="OrthoDB" id="5951731at2759"/>
<dbReference type="InterPro" id="IPR034027">
    <property type="entry name" value="Reprolysin_adamalysin"/>
</dbReference>
<dbReference type="PANTHER" id="PTHR11905:SF148">
    <property type="entry name" value="DISINTEGRIN AND METALLOPROTEINASE DOMAIN-CONTAINING PROTEIN 30"/>
    <property type="match status" value="1"/>
</dbReference>
<proteinExistence type="predicted"/>
<keyword evidence="11" id="KW-0732">Signal</keyword>
<protein>
    <submittedName>
        <fullName evidence="16">Disintegrin and metalloproteinase domain-containing protein 30-like</fullName>
    </submittedName>
</protein>
<evidence type="ECO:0000256" key="2">
    <source>
        <dbReference type="ARBA" id="ARBA00022692"/>
    </source>
</evidence>
<dbReference type="SMART" id="SM00050">
    <property type="entry name" value="DISIN"/>
    <property type="match status" value="1"/>
</dbReference>
<dbReference type="GeneID" id="101358409"/>
<dbReference type="PROSITE" id="PS00427">
    <property type="entry name" value="DISINTEGRIN_1"/>
    <property type="match status" value="1"/>
</dbReference>
<evidence type="ECO:0000259" key="13">
    <source>
        <dbReference type="PROSITE" id="PS50214"/>
    </source>
</evidence>
<comment type="caution">
    <text evidence="7">Lacks conserved residue(s) required for the propagation of feature annotation.</text>
</comment>
<dbReference type="GO" id="GO:0006508">
    <property type="term" value="P:proteolysis"/>
    <property type="evidence" value="ECO:0007669"/>
    <property type="project" value="InterPro"/>
</dbReference>
<evidence type="ECO:0000256" key="1">
    <source>
        <dbReference type="ARBA" id="ARBA00004479"/>
    </source>
</evidence>
<dbReference type="KEGG" id="tmu:101358409"/>
<dbReference type="Pfam" id="PF00200">
    <property type="entry name" value="Disintegrin"/>
    <property type="match status" value="1"/>
</dbReference>
<evidence type="ECO:0000256" key="9">
    <source>
        <dbReference type="SAM" id="MobiDB-lite"/>
    </source>
</evidence>
<dbReference type="PROSITE" id="PS01186">
    <property type="entry name" value="EGF_2"/>
    <property type="match status" value="1"/>
</dbReference>
<dbReference type="SMART" id="SM00608">
    <property type="entry name" value="ACR"/>
    <property type="match status" value="1"/>
</dbReference>
<dbReference type="PANTHER" id="PTHR11905">
    <property type="entry name" value="ADAM A DISINTEGRIN AND METALLOPROTEASE DOMAIN"/>
    <property type="match status" value="1"/>
</dbReference>
<dbReference type="InParanoid" id="A0A2Y9DSW9"/>
<dbReference type="SUPFAM" id="SSF55486">
    <property type="entry name" value="Metalloproteases ('zincins'), catalytic domain"/>
    <property type="match status" value="1"/>
</dbReference>
<keyword evidence="2 10" id="KW-0812">Transmembrane</keyword>
<keyword evidence="4 10" id="KW-0472">Membrane</keyword>
<dbReference type="Pfam" id="PF08516">
    <property type="entry name" value="ADAM_CR"/>
    <property type="match status" value="1"/>
</dbReference>
<dbReference type="SUPFAM" id="SSF57552">
    <property type="entry name" value="Blood coagulation inhibitor (disintegrin)"/>
    <property type="match status" value="1"/>
</dbReference>
<dbReference type="PRINTS" id="PR00289">
    <property type="entry name" value="DISINTEGRIN"/>
</dbReference>
<dbReference type="Gene3D" id="3.40.390.10">
    <property type="entry name" value="Collagenase (Catalytic Domain)"/>
    <property type="match status" value="1"/>
</dbReference>
<evidence type="ECO:0000259" key="14">
    <source>
        <dbReference type="PROSITE" id="PS50215"/>
    </source>
</evidence>
<dbReference type="Proteomes" id="UP000248480">
    <property type="component" value="Unplaced"/>
</dbReference>
<evidence type="ECO:0000313" key="15">
    <source>
        <dbReference type="Proteomes" id="UP000248480"/>
    </source>
</evidence>
<dbReference type="InterPro" id="IPR000742">
    <property type="entry name" value="EGF"/>
</dbReference>
<dbReference type="Pfam" id="PF01562">
    <property type="entry name" value="Pep_M12B_propep"/>
    <property type="match status" value="1"/>
</dbReference>
<dbReference type="GO" id="GO:0008584">
    <property type="term" value="P:male gonad development"/>
    <property type="evidence" value="ECO:0007669"/>
    <property type="project" value="TreeGrafter"/>
</dbReference>
<accession>A0A2Y9DSW9</accession>
<evidence type="ECO:0000313" key="16">
    <source>
        <dbReference type="RefSeq" id="XP_004380484.1"/>
    </source>
</evidence>
<dbReference type="InterPro" id="IPR001590">
    <property type="entry name" value="Peptidase_M12B"/>
</dbReference>
<dbReference type="AlphaFoldDB" id="A0A2Y9DSW9"/>
<dbReference type="CDD" id="cd04269">
    <property type="entry name" value="ZnMc_adamalysin_II_like"/>
    <property type="match status" value="1"/>
</dbReference>
<reference evidence="16" key="1">
    <citation type="submission" date="2025-08" db="UniProtKB">
        <authorList>
            <consortium name="RefSeq"/>
        </authorList>
    </citation>
    <scope>IDENTIFICATION</scope>
</reference>
<dbReference type="GO" id="GO:0046872">
    <property type="term" value="F:metal ion binding"/>
    <property type="evidence" value="ECO:0007669"/>
    <property type="project" value="UniProtKB-KW"/>
</dbReference>
<dbReference type="InterPro" id="IPR006586">
    <property type="entry name" value="ADAM_Cys-rich"/>
</dbReference>
<dbReference type="InterPro" id="IPR036436">
    <property type="entry name" value="Disintegrin_dom_sf"/>
</dbReference>
<keyword evidence="15" id="KW-1185">Reference proteome</keyword>
<keyword evidence="5 7" id="KW-1015">Disulfide bond</keyword>
<dbReference type="InterPro" id="IPR024079">
    <property type="entry name" value="MetalloPept_cat_dom_sf"/>
</dbReference>
<keyword evidence="8" id="KW-0479">Metal-binding</keyword>
<evidence type="ECO:0000256" key="10">
    <source>
        <dbReference type="SAM" id="Phobius"/>
    </source>
</evidence>
<feature type="chain" id="PRO_5015981423" evidence="11">
    <location>
        <begin position="29"/>
        <end position="739"/>
    </location>
</feature>
<evidence type="ECO:0000256" key="11">
    <source>
        <dbReference type="SAM" id="SignalP"/>
    </source>
</evidence>
<feature type="binding site" evidence="8">
    <location>
        <position position="349"/>
    </location>
    <ligand>
        <name>Zn(2+)</name>
        <dbReference type="ChEBI" id="CHEBI:29105"/>
        <note>catalytic</note>
    </ligand>
</feature>
<evidence type="ECO:0000256" key="5">
    <source>
        <dbReference type="ARBA" id="ARBA00023157"/>
    </source>
</evidence>
<feature type="region of interest" description="Disordered" evidence="9">
    <location>
        <begin position="716"/>
        <end position="739"/>
    </location>
</feature>
<dbReference type="PROSITE" id="PS50215">
    <property type="entry name" value="ADAM_MEPRO"/>
    <property type="match status" value="1"/>
</dbReference>
<keyword evidence="8" id="KW-0862">Zinc</keyword>
<dbReference type="Pfam" id="PF01421">
    <property type="entry name" value="Reprolysin"/>
    <property type="match status" value="1"/>
</dbReference>
<dbReference type="InterPro" id="IPR018358">
    <property type="entry name" value="Disintegrin_CS"/>
</dbReference>
<dbReference type="InterPro" id="IPR001762">
    <property type="entry name" value="Disintegrin_dom"/>
</dbReference>
<evidence type="ECO:0000259" key="12">
    <source>
        <dbReference type="PROSITE" id="PS50026"/>
    </source>
</evidence>
<feature type="domain" description="Peptidase M12B" evidence="14">
    <location>
        <begin position="204"/>
        <end position="394"/>
    </location>
</feature>
<feature type="disulfide bond" evidence="6">
    <location>
        <begin position="458"/>
        <end position="478"/>
    </location>
</feature>
<name>A0A2Y9DSW9_TRIMA</name>
<feature type="disulfide bond" evidence="7">
    <location>
        <begin position="653"/>
        <end position="662"/>
    </location>
</feature>
<feature type="active site" evidence="8">
    <location>
        <position position="340"/>
    </location>
</feature>
<evidence type="ECO:0000256" key="8">
    <source>
        <dbReference type="PROSITE-ProRule" id="PRU00276"/>
    </source>
</evidence>
<dbReference type="PROSITE" id="PS50026">
    <property type="entry name" value="EGF_3"/>
    <property type="match status" value="1"/>
</dbReference>
<feature type="transmembrane region" description="Helical" evidence="10">
    <location>
        <begin position="689"/>
        <end position="710"/>
    </location>
</feature>
<keyword evidence="7" id="KW-0245">EGF-like domain</keyword>
<dbReference type="STRING" id="127582.A0A2Y9DSW9"/>
<comment type="subcellular location">
    <subcellularLocation>
        <location evidence="1">Membrane</location>
        <topology evidence="1">Single-pass type I membrane protein</topology>
    </subcellularLocation>
</comment>
<evidence type="ECO:0000256" key="6">
    <source>
        <dbReference type="PROSITE-ProRule" id="PRU00068"/>
    </source>
</evidence>
<dbReference type="GO" id="GO:0009897">
    <property type="term" value="C:external side of plasma membrane"/>
    <property type="evidence" value="ECO:0007669"/>
    <property type="project" value="TreeGrafter"/>
</dbReference>
<dbReference type="FunCoup" id="A0A2Y9DSW9">
    <property type="interactions" value="24"/>
</dbReference>
<sequence length="739" mass="83802">MKSVRTSLSQGRWLPVLVLEVLLVDSLGEDIILHPEWGFDSYEITIPKKLSFRVEEQSVTRHESYLLKLKGKKHVLHLWPRRFLLSRHLRLFSFTEQGELMEDNPYIPKVCNYMGSVEGSPESEATLSTCMGGLRGILKIDDELYQIEPLKDSSRFEHVVYLLNNEHISNRTCGLTDDEVERQIAQHENVARIRDFPGHYKHQKYLELTMLFDHSRYLFVNSNVTQIVSDAILLTGILDTYVQEFSMRINLQALEIWTDEDKFITEVPLLSQIAGSFVFYRHDNLNRRIRTDWAHLYVKREYVDSFGWSYGGTCTQTYSGSVSSFPNLNILGPGTWTVHELGHSFKIQHDTEYCQCKGKTSCIMGTGRTGWSNCSFITYFRAINVGLSCLNNIPEIGFVLKSCGNSIVEENEECDCGSKGDCEKDKCCQPDCKLKPGANCNIGLCCHDCQFRPSGYVCRQQENECDLAEYCNGTSNLCPDDTYKQDGTPCKYEAHCFGKGCRSRIMQCQRIFGSDAMDAPNQCYDAVNLIGDQYGNCGIRAVAVFTQCRKVNSLCGRLQCINVKMVPDMPDHTLIINTHLKKENLMCWGTGYHLGMKPMGIPDLGVINDGTPCGQNQICINRNCVNISILRYDCLPEKCNRRGVCNNKKNCHCMYGWAPPFCEEEGYGGSIDSGPPGPLIPEVPSSVQIVSIMILRLIFLVISVIVVFFMQKKLKEKEKSPNILEDEKSQAKDDMKPKN</sequence>
<dbReference type="FunFam" id="4.10.70.10:FF:000001">
    <property type="entry name" value="Disintegrin and metalloproteinase domain-containing protein 22"/>
    <property type="match status" value="1"/>
</dbReference>
<keyword evidence="3 10" id="KW-1133">Transmembrane helix</keyword>
<dbReference type="GO" id="GO:1990913">
    <property type="term" value="C:sperm head plasma membrane"/>
    <property type="evidence" value="ECO:0007669"/>
    <property type="project" value="TreeGrafter"/>
</dbReference>
<dbReference type="RefSeq" id="XP_004380484.1">
    <property type="nucleotide sequence ID" value="XM_004380427.2"/>
</dbReference>
<feature type="signal peptide" evidence="11">
    <location>
        <begin position="1"/>
        <end position="28"/>
    </location>
</feature>
<evidence type="ECO:0000256" key="7">
    <source>
        <dbReference type="PROSITE-ProRule" id="PRU00076"/>
    </source>
</evidence>
<dbReference type="PROSITE" id="PS50214">
    <property type="entry name" value="DISINTEGRIN_2"/>
    <property type="match status" value="1"/>
</dbReference>
<organism evidence="15 16">
    <name type="scientific">Trichechus manatus latirostris</name>
    <name type="common">Florida manatee</name>
    <dbReference type="NCBI Taxonomy" id="127582"/>
    <lineage>
        <taxon>Eukaryota</taxon>
        <taxon>Metazoa</taxon>
        <taxon>Chordata</taxon>
        <taxon>Craniata</taxon>
        <taxon>Vertebrata</taxon>
        <taxon>Euteleostomi</taxon>
        <taxon>Mammalia</taxon>
        <taxon>Eutheria</taxon>
        <taxon>Afrotheria</taxon>
        <taxon>Sirenia</taxon>
        <taxon>Trichechidae</taxon>
        <taxon>Trichechus</taxon>
    </lineage>
</organism>
<feature type="binding site" evidence="8">
    <location>
        <position position="343"/>
    </location>
    <ligand>
        <name>Zn(2+)</name>
        <dbReference type="ChEBI" id="CHEBI:29105"/>
        <note>catalytic</note>
    </ligand>
</feature>